<comment type="function">
    <text evidence="5">Subunit of the V1 complex of vacuolar(H+)-ATPase (V-ATPase), a multisubunit enzyme composed of a peripheral complex (V1) that hydrolyzes ATP and a membrane integral complex (V0) that translocates protons. V-ATPase is responsible for acidifying and maintaining the pH of intracellular compartments. Subunit C is necessary for the assembly of the catalytic sector of the enzyme and is likely to have a specific function in its catalytic activity. Reversibly leaves the enzyme after glucose depletion, causing the catalytic subcomplex V1 to detach from the V0 section.</text>
</comment>
<dbReference type="EMBL" id="CAJVPD010000237">
    <property type="protein sequence ID" value="CAG8381637.1"/>
    <property type="molecule type" value="Genomic_DNA"/>
</dbReference>
<dbReference type="Gene3D" id="1.20.1460.10">
    <property type="entry name" value="subunit c (vma5p) of the yeast v-atpase, domain 2"/>
    <property type="match status" value="1"/>
</dbReference>
<dbReference type="InterPro" id="IPR036132">
    <property type="entry name" value="Vac_ATP_synth_c_sf"/>
</dbReference>
<dbReference type="PANTHER" id="PTHR10137">
    <property type="entry name" value="V-TYPE PROTON ATPASE SUBUNIT C"/>
    <property type="match status" value="1"/>
</dbReference>
<dbReference type="Pfam" id="PF03223">
    <property type="entry name" value="V-ATPase_C"/>
    <property type="match status" value="1"/>
</dbReference>
<evidence type="ECO:0000256" key="3">
    <source>
        <dbReference type="ARBA" id="ARBA00022781"/>
    </source>
</evidence>
<keyword evidence="3 6" id="KW-0375">Hydrogen ion transport</keyword>
<dbReference type="GO" id="GO:0046961">
    <property type="term" value="F:proton-transporting ATPase activity, rotational mechanism"/>
    <property type="evidence" value="ECO:0007669"/>
    <property type="project" value="InterPro"/>
</dbReference>
<evidence type="ECO:0000256" key="5">
    <source>
        <dbReference type="ARBA" id="ARBA00053565"/>
    </source>
</evidence>
<dbReference type="Gene3D" id="3.30.70.100">
    <property type="match status" value="1"/>
</dbReference>
<name>A0A9W4NKR7_9EURO</name>
<proteinExistence type="inferred from homology"/>
<reference evidence="7" key="1">
    <citation type="submission" date="2021-07" db="EMBL/GenBank/DDBJ databases">
        <authorList>
            <person name="Branca A.L. A."/>
        </authorList>
    </citation>
    <scope>NUCLEOTIDE SEQUENCE</scope>
</reference>
<dbReference type="AlphaFoldDB" id="A0A9W4NKR7"/>
<dbReference type="InterPro" id="IPR004907">
    <property type="entry name" value="ATPase_V1-cplx_csu"/>
</dbReference>
<gene>
    <name evidence="7" type="ORF">PSALAMII_LOCUS5763</name>
</gene>
<accession>A0A9W4NKR7</accession>
<dbReference type="Proteomes" id="UP001152592">
    <property type="component" value="Unassembled WGS sequence"/>
</dbReference>
<evidence type="ECO:0000313" key="8">
    <source>
        <dbReference type="Proteomes" id="UP001152592"/>
    </source>
</evidence>
<keyword evidence="2 6" id="KW-0813">Transport</keyword>
<comment type="function">
    <text evidence="6">Subunit of the V1 complex of vacuolar(H+)-ATPase (V-ATPase), a multisubunit enzyme composed of a peripheral complex (V1) that hydrolyzes ATP and a membrane integral complex (V0) that translocates protons. V-ATPase is responsible for acidifying and maintaining the pH of intracellular compartments and in some cell types, is targeted to the plasma membrane, where it is responsible for acidifying the extracellular environment. Subunit C is necessary for the assembly of the catalytic sector of the enzyme and is likely to have a specific function in its catalytic activity.</text>
</comment>
<dbReference type="GO" id="GO:0000221">
    <property type="term" value="C:vacuolar proton-transporting V-type ATPase, V1 domain"/>
    <property type="evidence" value="ECO:0007669"/>
    <property type="project" value="TreeGrafter"/>
</dbReference>
<comment type="caution">
    <text evidence="7">The sequence shown here is derived from an EMBL/GenBank/DDBJ whole genome shotgun (WGS) entry which is preliminary data.</text>
</comment>
<dbReference type="Gene3D" id="3.30.70.1180">
    <property type="entry name" value="Vacuolar atp synthase subunit c, domain 1"/>
    <property type="match status" value="1"/>
</dbReference>
<dbReference type="FunFam" id="3.30.70.100:FF:000002">
    <property type="entry name" value="V-type proton ATPase subunit C"/>
    <property type="match status" value="1"/>
</dbReference>
<evidence type="ECO:0000256" key="2">
    <source>
        <dbReference type="ARBA" id="ARBA00022448"/>
    </source>
</evidence>
<dbReference type="CDD" id="cd14785">
    <property type="entry name" value="V-ATPase_C"/>
    <property type="match status" value="1"/>
</dbReference>
<comment type="subunit">
    <text evidence="6">V-ATPase is a heteromultimeric enzyme composed of a peripheral catalytic V1 complex (components A to H) attached to an integral membrane V0 proton pore complex.</text>
</comment>
<dbReference type="OrthoDB" id="2019644at2759"/>
<organism evidence="7 8">
    <name type="scientific">Penicillium salamii</name>
    <dbReference type="NCBI Taxonomy" id="1612424"/>
    <lineage>
        <taxon>Eukaryota</taxon>
        <taxon>Fungi</taxon>
        <taxon>Dikarya</taxon>
        <taxon>Ascomycota</taxon>
        <taxon>Pezizomycotina</taxon>
        <taxon>Eurotiomycetes</taxon>
        <taxon>Eurotiomycetidae</taxon>
        <taxon>Eurotiales</taxon>
        <taxon>Aspergillaceae</taxon>
        <taxon>Penicillium</taxon>
    </lineage>
</organism>
<evidence type="ECO:0000256" key="6">
    <source>
        <dbReference type="RuleBase" id="RU364010"/>
    </source>
</evidence>
<evidence type="ECO:0000256" key="1">
    <source>
        <dbReference type="ARBA" id="ARBA00006138"/>
    </source>
</evidence>
<evidence type="ECO:0000313" key="7">
    <source>
        <dbReference type="EMBL" id="CAG8381637.1"/>
    </source>
</evidence>
<comment type="similarity">
    <text evidence="1 6">Belongs to the V-ATPase C subunit family.</text>
</comment>
<dbReference type="SUPFAM" id="SSF118203">
    <property type="entry name" value="Vacuolar ATP synthase subunit C"/>
    <property type="match status" value="1"/>
</dbReference>
<protein>
    <recommendedName>
        <fullName evidence="6">V-type proton ATPase subunit C</fullName>
    </recommendedName>
</protein>
<sequence length="388" mass="43870">MSKPNKYLLLSLPNSIVPSHHRDDALEAVSSTVAPDTAASFPIPEFKIGTLDALVQQADELAKLEASCQGVVAKVGDALKNILEGDEAQIEQMKVVNDKPVDQYLRTFQWNKVKYRADKSLAELIDLLQKEAASIDSDIRTKYSQYNQVKNTLSTLQRKQTGNLSTKSLASVIDPKSVIQNSEYIETHLIAVPAQLVKDFLQTYETVAPMVVPRSAQLVASDSEFTLYAVTAFKKHSVEFVHKCREQKWIPRDFTYVEGGKEEERKEVERVGGDERKVWGETLRLGRTAWSEAVMVWIHILVLRVFVETVLRYGLPLDFVCALVRTPNSKQADRAKQNLENKFSYLAGNAFGRDKKGRMQRDDPNEIHATGEASAEYTPYVFYEFEFN</sequence>
<keyword evidence="4 6" id="KW-0406">Ion transport</keyword>
<dbReference type="PANTHER" id="PTHR10137:SF0">
    <property type="entry name" value="V-TYPE PROTON ATPASE SUBUNIT C"/>
    <property type="match status" value="1"/>
</dbReference>
<evidence type="ECO:0000256" key="4">
    <source>
        <dbReference type="ARBA" id="ARBA00023065"/>
    </source>
</evidence>